<proteinExistence type="inferred from homology"/>
<dbReference type="FunFam" id="3.30.160.60:FF:000925">
    <property type="entry name" value="Zinc finger protein 668"/>
    <property type="match status" value="1"/>
</dbReference>
<dbReference type="SMART" id="SM00355">
    <property type="entry name" value="ZnF_C2H2"/>
    <property type="match status" value="14"/>
</dbReference>
<dbReference type="EMBL" id="AKHW03004838">
    <property type="protein sequence ID" value="KYO28639.1"/>
    <property type="molecule type" value="Genomic_DNA"/>
</dbReference>
<feature type="domain" description="KRAB" evidence="16">
    <location>
        <begin position="828"/>
        <end position="860"/>
    </location>
</feature>
<keyword evidence="18" id="KW-1185">Reference proteome</keyword>
<dbReference type="PROSITE" id="PS00028">
    <property type="entry name" value="ZINC_FINGER_C2H2_1"/>
    <property type="match status" value="12"/>
</dbReference>
<dbReference type="Gene3D" id="6.10.140.140">
    <property type="match status" value="1"/>
</dbReference>
<feature type="domain" description="C2H2-type" evidence="14">
    <location>
        <begin position="289"/>
        <end position="316"/>
    </location>
</feature>
<keyword evidence="10" id="KW-0804">Transcription</keyword>
<evidence type="ECO:0000256" key="1">
    <source>
        <dbReference type="ARBA" id="ARBA00003767"/>
    </source>
</evidence>
<dbReference type="GO" id="GO:0001228">
    <property type="term" value="F:DNA-binding transcription activator activity, RNA polymerase II-specific"/>
    <property type="evidence" value="ECO:0007669"/>
    <property type="project" value="TreeGrafter"/>
</dbReference>
<evidence type="ECO:0000256" key="12">
    <source>
        <dbReference type="PROSITE-ProRule" id="PRU00042"/>
    </source>
</evidence>
<dbReference type="SUPFAM" id="SSF57667">
    <property type="entry name" value="beta-beta-alpha zinc fingers"/>
    <property type="match status" value="8"/>
</dbReference>
<organism evidence="17 18">
    <name type="scientific">Alligator mississippiensis</name>
    <name type="common">American alligator</name>
    <dbReference type="NCBI Taxonomy" id="8496"/>
    <lineage>
        <taxon>Eukaryota</taxon>
        <taxon>Metazoa</taxon>
        <taxon>Chordata</taxon>
        <taxon>Craniata</taxon>
        <taxon>Vertebrata</taxon>
        <taxon>Euteleostomi</taxon>
        <taxon>Archelosauria</taxon>
        <taxon>Archosauria</taxon>
        <taxon>Crocodylia</taxon>
        <taxon>Alligatoridae</taxon>
        <taxon>Alligatorinae</taxon>
        <taxon>Alligator</taxon>
    </lineage>
</organism>
<dbReference type="GO" id="GO:0008270">
    <property type="term" value="F:zinc ion binding"/>
    <property type="evidence" value="ECO:0007669"/>
    <property type="project" value="UniProtKB-KW"/>
</dbReference>
<sequence>MVSRAEQQSLEEGPANLNLIRATNQLPSQEGQRAPAARMIPVCREGFEGQRDLKTQEGRADSGADSYECGECGESFGSKQELRGHGIAHKKEHLCNEGRKRYRPKYWVNRHQRAHVGEHPRLCSESRKTFVSLQDLRVHQRVHTGEKPYHCTECWQSFTRRDYLRAHLRVHTGEKPFLCTQCGKSFTESSLLTKHQRIHVREKPFSCTQCGKRFTHRSTLRNHLRVHTGENLYHCPECEKSFTRWDHLQAHMCVHTGEKPFSCTQCGKSFTQNSALTQHQRVHTGEKPFSCSQCGKSFARRYYLHVHMHVHTEEKPYDCTKYRKSFTKQYHLQGHLHVHPGEKSFSCSQCGKSFTRNSTLTKHLRVHTGEKPFSCTHCGKSFSRQDHLQSHLRVHTGEKPFSCTQCGKSFTERSTLTQHLRVHTGEKPFSCKECGKSFTRSSTLTAHQRVHTGEKPYRCAQCGKCFHTSSTLTKHHQSHRDQALAFNRDSFCQLLSHPPSAVESGVLHLYWNAPRKGKYPSGFSPRALQQHRECCPETTWPKTVLQETRLPRASGVRARVGFPLAETMAAKRGMAPVPDPTCPALTSAPVTLHVAPGNNPSIPEKRRQHFRGFCYQDAKGPREVCSRLRELCRGWLEPQRRSKEQMLELVVLEQFLAVLPQEMQSWVWEHGVETCAKAVALAEQFQLEQMEDEKLQVIVGVKVQEVSSDQKAPTEALWEPLDSWLEEMRPHPANVPQEEEGWGETPGPQDELPHVPKVKAPVYRESAGAETLSNTEEQPPERGPANPELQRTSPRRLGERGSLIAEPEQVQKGQDRPPKKRESIQLRETFEDVAVYFTQKEWELLDDGDKMFVLGFSPLV</sequence>
<feature type="domain" description="C2H2-type" evidence="14">
    <location>
        <begin position="261"/>
        <end position="288"/>
    </location>
</feature>
<dbReference type="Pfam" id="PF13912">
    <property type="entry name" value="zf-C2H2_6"/>
    <property type="match status" value="1"/>
</dbReference>
<feature type="domain" description="C2H2-type" evidence="14">
    <location>
        <begin position="457"/>
        <end position="484"/>
    </location>
</feature>
<dbReference type="CDD" id="cd07765">
    <property type="entry name" value="KRAB_A-box"/>
    <property type="match status" value="1"/>
</dbReference>
<dbReference type="Proteomes" id="UP000050525">
    <property type="component" value="Unassembled WGS sequence"/>
</dbReference>
<dbReference type="InterPro" id="IPR038269">
    <property type="entry name" value="SCAN_sf"/>
</dbReference>
<dbReference type="Pfam" id="PF01352">
    <property type="entry name" value="KRAB"/>
    <property type="match status" value="1"/>
</dbReference>
<feature type="domain" description="C2H2-type" evidence="14">
    <location>
        <begin position="317"/>
        <end position="344"/>
    </location>
</feature>
<dbReference type="GO" id="GO:0005634">
    <property type="term" value="C:nucleus"/>
    <property type="evidence" value="ECO:0007669"/>
    <property type="project" value="UniProtKB-SubCell"/>
</dbReference>
<feature type="region of interest" description="Disordered" evidence="13">
    <location>
        <begin position="732"/>
        <end position="754"/>
    </location>
</feature>
<evidence type="ECO:0000256" key="13">
    <source>
        <dbReference type="SAM" id="MobiDB-lite"/>
    </source>
</evidence>
<keyword evidence="6 12" id="KW-0863">Zinc-finger</keyword>
<keyword evidence="11" id="KW-0539">Nucleus</keyword>
<evidence type="ECO:0000256" key="10">
    <source>
        <dbReference type="ARBA" id="ARBA00023163"/>
    </source>
</evidence>
<comment type="similarity">
    <text evidence="3">Belongs to the krueppel C2H2-type zinc-finger protein family.</text>
</comment>
<dbReference type="Gene3D" id="3.30.160.60">
    <property type="entry name" value="Classic Zinc Finger"/>
    <property type="match status" value="14"/>
</dbReference>
<dbReference type="FunFam" id="3.30.160.60:FF:000966">
    <property type="entry name" value="ZFP90 zinc finger protein"/>
    <property type="match status" value="1"/>
</dbReference>
<dbReference type="InterPro" id="IPR001909">
    <property type="entry name" value="KRAB"/>
</dbReference>
<dbReference type="FunFam" id="3.30.160.60:FF:002343">
    <property type="entry name" value="Zinc finger protein 33A"/>
    <property type="match status" value="2"/>
</dbReference>
<evidence type="ECO:0000259" key="15">
    <source>
        <dbReference type="PROSITE" id="PS50804"/>
    </source>
</evidence>
<dbReference type="SUPFAM" id="SSF109640">
    <property type="entry name" value="KRAB domain (Kruppel-associated box)"/>
    <property type="match status" value="1"/>
</dbReference>
<evidence type="ECO:0000256" key="9">
    <source>
        <dbReference type="ARBA" id="ARBA00023125"/>
    </source>
</evidence>
<dbReference type="FunFam" id="3.30.160.60:FF:000557">
    <property type="entry name" value="zinc finger and SCAN domain-containing protein 29"/>
    <property type="match status" value="2"/>
</dbReference>
<evidence type="ECO:0000256" key="11">
    <source>
        <dbReference type="ARBA" id="ARBA00023242"/>
    </source>
</evidence>
<dbReference type="FunFam" id="3.30.160.60:FF:000478">
    <property type="entry name" value="Zinc finger protein 133"/>
    <property type="match status" value="2"/>
</dbReference>
<dbReference type="FunFam" id="3.30.160.60:FF:000508">
    <property type="entry name" value="Myeloid zinc finger 1"/>
    <property type="match status" value="1"/>
</dbReference>
<evidence type="ECO:0000259" key="16">
    <source>
        <dbReference type="PROSITE" id="PS50805"/>
    </source>
</evidence>
<dbReference type="FunFam" id="1.10.4020.10:FF:000001">
    <property type="entry name" value="zinc finger protein 263 isoform X1"/>
    <property type="match status" value="1"/>
</dbReference>
<feature type="domain" description="C2H2-type" evidence="14">
    <location>
        <begin position="67"/>
        <end position="94"/>
    </location>
</feature>
<dbReference type="GO" id="GO:0000978">
    <property type="term" value="F:RNA polymerase II cis-regulatory region sequence-specific DNA binding"/>
    <property type="evidence" value="ECO:0007669"/>
    <property type="project" value="TreeGrafter"/>
</dbReference>
<keyword evidence="9" id="KW-0238">DNA-binding</keyword>
<accession>A0A151MW22</accession>
<evidence type="ECO:0000256" key="5">
    <source>
        <dbReference type="ARBA" id="ARBA00022737"/>
    </source>
</evidence>
<dbReference type="SUPFAM" id="SSF47353">
    <property type="entry name" value="Retrovirus capsid dimerization domain-like"/>
    <property type="match status" value="1"/>
</dbReference>
<dbReference type="PANTHER" id="PTHR24376">
    <property type="entry name" value="ZINC FINGER PROTEIN"/>
    <property type="match status" value="1"/>
</dbReference>
<dbReference type="PROSITE" id="PS50157">
    <property type="entry name" value="ZINC_FINGER_C2H2_2"/>
    <property type="match status" value="15"/>
</dbReference>
<comment type="caution">
    <text evidence="17">The sequence shown here is derived from an EMBL/GenBank/DDBJ whole genome shotgun (WGS) entry which is preliminary data.</text>
</comment>
<dbReference type="InterPro" id="IPR013087">
    <property type="entry name" value="Znf_C2H2_type"/>
</dbReference>
<dbReference type="InterPro" id="IPR003309">
    <property type="entry name" value="SCAN_dom"/>
</dbReference>
<feature type="domain" description="C2H2-type" evidence="14">
    <location>
        <begin position="233"/>
        <end position="260"/>
    </location>
</feature>
<dbReference type="InterPro" id="IPR036236">
    <property type="entry name" value="Znf_C2H2_sf"/>
</dbReference>
<evidence type="ECO:0000256" key="8">
    <source>
        <dbReference type="ARBA" id="ARBA00023015"/>
    </source>
</evidence>
<feature type="domain" description="C2H2-type" evidence="14">
    <location>
        <begin position="93"/>
        <end position="120"/>
    </location>
</feature>
<dbReference type="eggNOG" id="KOG1721">
    <property type="taxonomic scope" value="Eukaryota"/>
</dbReference>
<keyword evidence="5" id="KW-0677">Repeat</keyword>
<evidence type="ECO:0000259" key="14">
    <source>
        <dbReference type="PROSITE" id="PS50157"/>
    </source>
</evidence>
<dbReference type="FunFam" id="3.30.160.60:FF:000100">
    <property type="entry name" value="Zinc finger 45-like"/>
    <property type="match status" value="2"/>
</dbReference>
<keyword evidence="4" id="KW-0479">Metal-binding</keyword>
<feature type="domain" description="C2H2-type" evidence="14">
    <location>
        <begin position="345"/>
        <end position="372"/>
    </location>
</feature>
<evidence type="ECO:0000256" key="6">
    <source>
        <dbReference type="ARBA" id="ARBA00022771"/>
    </source>
</evidence>
<keyword evidence="7" id="KW-0862">Zinc</keyword>
<feature type="domain" description="C2H2-type" evidence="14">
    <location>
        <begin position="373"/>
        <end position="400"/>
    </location>
</feature>
<dbReference type="PROSITE" id="PS50804">
    <property type="entry name" value="SCAN_BOX"/>
    <property type="match status" value="1"/>
</dbReference>
<comment type="subcellular location">
    <subcellularLocation>
        <location evidence="2">Nucleus</location>
    </subcellularLocation>
</comment>
<feature type="domain" description="C2H2-type" evidence="14">
    <location>
        <begin position="149"/>
        <end position="176"/>
    </location>
</feature>
<dbReference type="Pfam" id="PF02023">
    <property type="entry name" value="SCAN"/>
    <property type="match status" value="1"/>
</dbReference>
<feature type="domain" description="C2H2-type" evidence="14">
    <location>
        <begin position="429"/>
        <end position="456"/>
    </location>
</feature>
<protein>
    <submittedName>
        <fullName evidence="17">Uncharacterized protein</fullName>
    </submittedName>
</protein>
<evidence type="ECO:0000256" key="4">
    <source>
        <dbReference type="ARBA" id="ARBA00022723"/>
    </source>
</evidence>
<feature type="compositionally biased region" description="Basic and acidic residues" evidence="13">
    <location>
        <begin position="813"/>
        <end position="825"/>
    </location>
</feature>
<reference evidence="17 18" key="1">
    <citation type="journal article" date="2012" name="Genome Biol.">
        <title>Sequencing three crocodilian genomes to illuminate the evolution of archosaurs and amniotes.</title>
        <authorList>
            <person name="St John J.A."/>
            <person name="Braun E.L."/>
            <person name="Isberg S.R."/>
            <person name="Miles L.G."/>
            <person name="Chong A.Y."/>
            <person name="Gongora J."/>
            <person name="Dalzell P."/>
            <person name="Moran C."/>
            <person name="Bed'hom B."/>
            <person name="Abzhanov A."/>
            <person name="Burgess S.C."/>
            <person name="Cooksey A.M."/>
            <person name="Castoe T.A."/>
            <person name="Crawford N.G."/>
            <person name="Densmore L.D."/>
            <person name="Drew J.C."/>
            <person name="Edwards S.V."/>
            <person name="Faircloth B.C."/>
            <person name="Fujita M.K."/>
            <person name="Greenwold M.J."/>
            <person name="Hoffmann F.G."/>
            <person name="Howard J.M."/>
            <person name="Iguchi T."/>
            <person name="Janes D.E."/>
            <person name="Khan S.Y."/>
            <person name="Kohno S."/>
            <person name="de Koning A.J."/>
            <person name="Lance S.L."/>
            <person name="McCarthy F.M."/>
            <person name="McCormack J.E."/>
            <person name="Merchant M.E."/>
            <person name="Peterson D.G."/>
            <person name="Pollock D.D."/>
            <person name="Pourmand N."/>
            <person name="Raney B.J."/>
            <person name="Roessler K.A."/>
            <person name="Sanford J.R."/>
            <person name="Sawyer R.H."/>
            <person name="Schmidt C.J."/>
            <person name="Triplett E.W."/>
            <person name="Tuberville T.D."/>
            <person name="Venegas-Anaya M."/>
            <person name="Howard J.T."/>
            <person name="Jarvis E.D."/>
            <person name="Guillette L.J.Jr."/>
            <person name="Glenn T.C."/>
            <person name="Green R.E."/>
            <person name="Ray D.A."/>
        </authorList>
    </citation>
    <scope>NUCLEOTIDE SEQUENCE [LARGE SCALE GENOMIC DNA]</scope>
    <source>
        <strain evidence="17">KSC_2009_1</strain>
    </source>
</reference>
<dbReference type="FunFam" id="3.30.160.60:FF:000912">
    <property type="entry name" value="Zinc finger protein 660"/>
    <property type="match status" value="1"/>
</dbReference>
<feature type="domain" description="C2H2-type" evidence="14">
    <location>
        <begin position="177"/>
        <end position="204"/>
    </location>
</feature>
<dbReference type="AlphaFoldDB" id="A0A151MW22"/>
<dbReference type="SMART" id="SM00431">
    <property type="entry name" value="SCAN"/>
    <property type="match status" value="1"/>
</dbReference>
<comment type="function">
    <text evidence="1">May be involved in transcriptional regulation.</text>
</comment>
<gene>
    <name evidence="17" type="ORF">Y1Q_0000806</name>
</gene>
<feature type="domain" description="C2H2-type" evidence="14">
    <location>
        <begin position="401"/>
        <end position="428"/>
    </location>
</feature>
<dbReference type="GO" id="GO:0042802">
    <property type="term" value="F:identical protein binding"/>
    <property type="evidence" value="ECO:0007669"/>
    <property type="project" value="UniProtKB-ARBA"/>
</dbReference>
<evidence type="ECO:0000256" key="2">
    <source>
        <dbReference type="ARBA" id="ARBA00004123"/>
    </source>
</evidence>
<dbReference type="InterPro" id="IPR036051">
    <property type="entry name" value="KRAB_dom_sf"/>
</dbReference>
<feature type="domain" description="SCAN box" evidence="15">
    <location>
        <begin position="607"/>
        <end position="688"/>
    </location>
</feature>
<evidence type="ECO:0000256" key="7">
    <source>
        <dbReference type="ARBA" id="ARBA00022833"/>
    </source>
</evidence>
<dbReference type="PANTHER" id="PTHR24376:SF250">
    <property type="entry name" value="ZINC FINGER PROTEIN 770"/>
    <property type="match status" value="1"/>
</dbReference>
<evidence type="ECO:0000256" key="3">
    <source>
        <dbReference type="ARBA" id="ARBA00006991"/>
    </source>
</evidence>
<feature type="region of interest" description="Disordered" evidence="13">
    <location>
        <begin position="767"/>
        <end position="825"/>
    </location>
</feature>
<dbReference type="CDD" id="cd07936">
    <property type="entry name" value="SCAN"/>
    <property type="match status" value="1"/>
</dbReference>
<keyword evidence="8" id="KW-0805">Transcription regulation</keyword>
<name>A0A151MW22_ALLMI</name>
<evidence type="ECO:0000313" key="17">
    <source>
        <dbReference type="EMBL" id="KYO28639.1"/>
    </source>
</evidence>
<dbReference type="PROSITE" id="PS50805">
    <property type="entry name" value="KRAB"/>
    <property type="match status" value="1"/>
</dbReference>
<feature type="domain" description="C2H2-type" evidence="14">
    <location>
        <begin position="205"/>
        <end position="232"/>
    </location>
</feature>
<evidence type="ECO:0000313" key="18">
    <source>
        <dbReference type="Proteomes" id="UP000050525"/>
    </source>
</evidence>
<dbReference type="Gene3D" id="1.10.4020.10">
    <property type="entry name" value="DNA breaking-rejoining enzymes"/>
    <property type="match status" value="1"/>
</dbReference>
<dbReference type="Pfam" id="PF00096">
    <property type="entry name" value="zf-C2H2"/>
    <property type="match status" value="11"/>
</dbReference>
<feature type="domain" description="C2H2-type" evidence="14">
    <location>
        <begin position="121"/>
        <end position="148"/>
    </location>
</feature>